<dbReference type="AlphaFoldDB" id="A0AAE0LC84"/>
<evidence type="ECO:0000313" key="2">
    <source>
        <dbReference type="Proteomes" id="UP001190700"/>
    </source>
</evidence>
<gene>
    <name evidence="1" type="ORF">CYMTET_12049</name>
</gene>
<keyword evidence="2" id="KW-1185">Reference proteome</keyword>
<sequence>MDRQNIDMASKLRQAIKRYIDMVGKRSGLASYNFMLSHSMLEIWTQQNPTPGATGAHTIVLNGAKAEKTLLIKIVAQEYWFHIPIRGLTDDDRQGLKSALMLWANRILDTPAGEYCIDKNEGVRKGMFLPAASQGPPLLEPSAFAPPVKRTCPVKRKKSTSTAADVQASQVSPTLPLQQAISLCGQGNLFHAPQQFHQVGVGPGISALTALVLKHLRYKEV</sequence>
<comment type="caution">
    <text evidence="1">The sequence shown here is derived from an EMBL/GenBank/DDBJ whole genome shotgun (WGS) entry which is preliminary data.</text>
</comment>
<reference evidence="1 2" key="1">
    <citation type="journal article" date="2015" name="Genome Biol. Evol.">
        <title>Comparative Genomics of a Bacterivorous Green Alga Reveals Evolutionary Causalities and Consequences of Phago-Mixotrophic Mode of Nutrition.</title>
        <authorList>
            <person name="Burns J.A."/>
            <person name="Paasch A."/>
            <person name="Narechania A."/>
            <person name="Kim E."/>
        </authorList>
    </citation>
    <scope>NUCLEOTIDE SEQUENCE [LARGE SCALE GENOMIC DNA]</scope>
    <source>
        <strain evidence="1 2">PLY_AMNH</strain>
    </source>
</reference>
<dbReference type="Proteomes" id="UP001190700">
    <property type="component" value="Unassembled WGS sequence"/>
</dbReference>
<name>A0AAE0LC84_9CHLO</name>
<accession>A0AAE0LC84</accession>
<protein>
    <submittedName>
        <fullName evidence="1">Uncharacterized protein</fullName>
    </submittedName>
</protein>
<dbReference type="EMBL" id="LGRX02004539">
    <property type="protein sequence ID" value="KAK3280096.1"/>
    <property type="molecule type" value="Genomic_DNA"/>
</dbReference>
<proteinExistence type="predicted"/>
<organism evidence="1 2">
    <name type="scientific">Cymbomonas tetramitiformis</name>
    <dbReference type="NCBI Taxonomy" id="36881"/>
    <lineage>
        <taxon>Eukaryota</taxon>
        <taxon>Viridiplantae</taxon>
        <taxon>Chlorophyta</taxon>
        <taxon>Pyramimonadophyceae</taxon>
        <taxon>Pyramimonadales</taxon>
        <taxon>Pyramimonadaceae</taxon>
        <taxon>Cymbomonas</taxon>
    </lineage>
</organism>
<evidence type="ECO:0000313" key="1">
    <source>
        <dbReference type="EMBL" id="KAK3280096.1"/>
    </source>
</evidence>